<dbReference type="RefSeq" id="WP_153758098.1">
    <property type="nucleotide sequence ID" value="NZ_CP045851.1"/>
</dbReference>
<protein>
    <submittedName>
        <fullName evidence="2">Alpha/beta fold hydrolase</fullName>
    </submittedName>
</protein>
<organism evidence="2 3">
    <name type="scientific">Actinomarinicola tropica</name>
    <dbReference type="NCBI Taxonomy" id="2789776"/>
    <lineage>
        <taxon>Bacteria</taxon>
        <taxon>Bacillati</taxon>
        <taxon>Actinomycetota</taxon>
        <taxon>Acidimicrobiia</taxon>
        <taxon>Acidimicrobiales</taxon>
        <taxon>Iamiaceae</taxon>
        <taxon>Actinomarinicola</taxon>
    </lineage>
</organism>
<sequence length="291" mass="30701">MAPAISHPALPPPPQVLDLPGQAGTTIRTLDWGGTGPPVVLLHPNGFCGGLYEPIAQLLATVARPIAIDLRGHGGSTAPSQPAAYRFEHLAIDVLEVLDQLDLPEAAVVGGSLGGAVAILVHRLDPRRWTRMLLAEPVAFPAGVFPQHAENPMAAAARRRRPTFASRAEMAASYRTKEPLSQLAPEALDAYIRWGTTVEAGSVHLACRPEIEATILEISASGGGAADAWDHLADLTCPTTIAAGEHTFLPDIFAAQAERAHAELIAVPGGHFVLHEDTRRGATLIARHALP</sequence>
<accession>A0A5Q2RGP3</accession>
<dbReference type="Pfam" id="PF12697">
    <property type="entry name" value="Abhydrolase_6"/>
    <property type="match status" value="1"/>
</dbReference>
<dbReference type="GO" id="GO:0046464">
    <property type="term" value="P:acylglycerol catabolic process"/>
    <property type="evidence" value="ECO:0007669"/>
    <property type="project" value="TreeGrafter"/>
</dbReference>
<dbReference type="PANTHER" id="PTHR43798">
    <property type="entry name" value="MONOACYLGLYCEROL LIPASE"/>
    <property type="match status" value="1"/>
</dbReference>
<dbReference type="Gene3D" id="3.40.50.1820">
    <property type="entry name" value="alpha/beta hydrolase"/>
    <property type="match status" value="1"/>
</dbReference>
<dbReference type="InterPro" id="IPR029058">
    <property type="entry name" value="AB_hydrolase_fold"/>
</dbReference>
<dbReference type="InterPro" id="IPR050266">
    <property type="entry name" value="AB_hydrolase_sf"/>
</dbReference>
<dbReference type="InterPro" id="IPR000073">
    <property type="entry name" value="AB_hydrolase_1"/>
</dbReference>
<evidence type="ECO:0000259" key="1">
    <source>
        <dbReference type="Pfam" id="PF12697"/>
    </source>
</evidence>
<dbReference type="AlphaFoldDB" id="A0A5Q2RGP3"/>
<dbReference type="GO" id="GO:0047372">
    <property type="term" value="F:monoacylglycerol lipase activity"/>
    <property type="evidence" value="ECO:0007669"/>
    <property type="project" value="TreeGrafter"/>
</dbReference>
<proteinExistence type="predicted"/>
<feature type="domain" description="AB hydrolase-1" evidence="1">
    <location>
        <begin position="39"/>
        <end position="277"/>
    </location>
</feature>
<dbReference type="EMBL" id="CP045851">
    <property type="protein sequence ID" value="QGG93992.1"/>
    <property type="molecule type" value="Genomic_DNA"/>
</dbReference>
<evidence type="ECO:0000313" key="3">
    <source>
        <dbReference type="Proteomes" id="UP000334019"/>
    </source>
</evidence>
<name>A0A5Q2RGP3_9ACTN</name>
<gene>
    <name evidence="2" type="ORF">GH723_02085</name>
</gene>
<dbReference type="GO" id="GO:0016020">
    <property type="term" value="C:membrane"/>
    <property type="evidence" value="ECO:0007669"/>
    <property type="project" value="TreeGrafter"/>
</dbReference>
<evidence type="ECO:0000313" key="2">
    <source>
        <dbReference type="EMBL" id="QGG93992.1"/>
    </source>
</evidence>
<reference evidence="2 3" key="1">
    <citation type="submission" date="2019-11" db="EMBL/GenBank/DDBJ databases">
        <authorList>
            <person name="He Y."/>
        </authorList>
    </citation>
    <scope>NUCLEOTIDE SEQUENCE [LARGE SCALE GENOMIC DNA]</scope>
    <source>
        <strain evidence="2 3">SCSIO 58843</strain>
    </source>
</reference>
<dbReference type="PANTHER" id="PTHR43798:SF5">
    <property type="entry name" value="MONOACYLGLYCEROL LIPASE ABHD6"/>
    <property type="match status" value="1"/>
</dbReference>
<dbReference type="Proteomes" id="UP000334019">
    <property type="component" value="Chromosome"/>
</dbReference>
<dbReference type="KEGG" id="atq:GH723_02085"/>
<keyword evidence="3" id="KW-1185">Reference proteome</keyword>
<dbReference type="SUPFAM" id="SSF53474">
    <property type="entry name" value="alpha/beta-Hydrolases"/>
    <property type="match status" value="1"/>
</dbReference>
<keyword evidence="2" id="KW-0378">Hydrolase</keyword>